<dbReference type="PROSITE" id="PS51689">
    <property type="entry name" value="SAM_RNA_A_N6_MT"/>
    <property type="match status" value="1"/>
</dbReference>
<dbReference type="Gene3D" id="1.10.8.100">
    <property type="entry name" value="Ribosomal RNA adenine dimethylase-like, domain 2"/>
    <property type="match status" value="1"/>
</dbReference>
<feature type="binding site" evidence="5">
    <location>
        <position position="63"/>
    </location>
    <ligand>
        <name>S-adenosyl-L-methionine</name>
        <dbReference type="ChEBI" id="CHEBI:59789"/>
    </ligand>
</feature>
<comment type="similarity">
    <text evidence="5">Belongs to the class I-like SAM-binding methyltransferase superfamily. rRNA adenine N(6)-methyltransferase family.</text>
</comment>
<reference evidence="7" key="1">
    <citation type="submission" date="2020-04" db="EMBL/GenBank/DDBJ databases">
        <authorList>
            <person name="Zhang T."/>
        </authorList>
    </citation>
    <scope>NUCLEOTIDE SEQUENCE</scope>
    <source>
        <strain evidence="7">HKST-UBA09</strain>
    </source>
</reference>
<dbReference type="Gene3D" id="3.40.50.150">
    <property type="entry name" value="Vaccinia Virus protein VP39"/>
    <property type="match status" value="1"/>
</dbReference>
<feature type="binding site" evidence="5">
    <location>
        <position position="17"/>
    </location>
    <ligand>
        <name>S-adenosyl-L-methionine</name>
        <dbReference type="ChEBI" id="CHEBI:59789"/>
    </ligand>
</feature>
<evidence type="ECO:0000313" key="7">
    <source>
        <dbReference type="EMBL" id="MCA9386801.1"/>
    </source>
</evidence>
<evidence type="ECO:0000256" key="3">
    <source>
        <dbReference type="ARBA" id="ARBA00022691"/>
    </source>
</evidence>
<gene>
    <name evidence="7" type="ORF">KC669_02080</name>
</gene>
<dbReference type="PROSITE" id="PS01131">
    <property type="entry name" value="RRNA_A_DIMETH"/>
    <property type="match status" value="1"/>
</dbReference>
<dbReference type="GO" id="GO:0005829">
    <property type="term" value="C:cytosol"/>
    <property type="evidence" value="ECO:0007669"/>
    <property type="project" value="TreeGrafter"/>
</dbReference>
<comment type="caution">
    <text evidence="7">The sequence shown here is derived from an EMBL/GenBank/DDBJ whole genome shotgun (WGS) entry which is preliminary data.</text>
</comment>
<proteinExistence type="inferred from homology"/>
<dbReference type="PANTHER" id="PTHR11727:SF7">
    <property type="entry name" value="DIMETHYLADENOSINE TRANSFERASE-RELATED"/>
    <property type="match status" value="1"/>
</dbReference>
<organism evidence="7 8">
    <name type="scientific">Candidatus Dojkabacteria bacterium</name>
    <dbReference type="NCBI Taxonomy" id="2099670"/>
    <lineage>
        <taxon>Bacteria</taxon>
        <taxon>Candidatus Dojkabacteria</taxon>
    </lineage>
</organism>
<name>A0A955RL87_9BACT</name>
<evidence type="ECO:0000256" key="1">
    <source>
        <dbReference type="ARBA" id="ARBA00022603"/>
    </source>
</evidence>
<dbReference type="EMBL" id="JAGQLF010000017">
    <property type="protein sequence ID" value="MCA9386801.1"/>
    <property type="molecule type" value="Genomic_DNA"/>
</dbReference>
<keyword evidence="3 5" id="KW-0949">S-adenosyl-L-methionine</keyword>
<feature type="binding site" evidence="5">
    <location>
        <position position="111"/>
    </location>
    <ligand>
        <name>S-adenosyl-L-methionine</name>
        <dbReference type="ChEBI" id="CHEBI:59789"/>
    </ligand>
</feature>
<feature type="binding site" evidence="5">
    <location>
        <position position="85"/>
    </location>
    <ligand>
        <name>S-adenosyl-L-methionine</name>
        <dbReference type="ChEBI" id="CHEBI:59789"/>
    </ligand>
</feature>
<keyword evidence="2 5" id="KW-0808">Transferase</keyword>
<dbReference type="AlphaFoldDB" id="A0A955RL87"/>
<dbReference type="InterPro" id="IPR020598">
    <property type="entry name" value="rRNA_Ade_methylase_Trfase_N"/>
</dbReference>
<evidence type="ECO:0000256" key="2">
    <source>
        <dbReference type="ARBA" id="ARBA00022679"/>
    </source>
</evidence>
<feature type="binding site" evidence="5">
    <location>
        <position position="15"/>
    </location>
    <ligand>
        <name>S-adenosyl-L-methionine</name>
        <dbReference type="ChEBI" id="CHEBI:59789"/>
    </ligand>
</feature>
<dbReference type="SUPFAM" id="SSF53335">
    <property type="entry name" value="S-adenosyl-L-methionine-dependent methyltransferases"/>
    <property type="match status" value="1"/>
</dbReference>
<evidence type="ECO:0000256" key="5">
    <source>
        <dbReference type="PROSITE-ProRule" id="PRU01026"/>
    </source>
</evidence>
<reference evidence="7" key="2">
    <citation type="journal article" date="2021" name="Microbiome">
        <title>Successional dynamics and alternative stable states in a saline activated sludge microbial community over 9 years.</title>
        <authorList>
            <person name="Wang Y."/>
            <person name="Ye J."/>
            <person name="Ju F."/>
            <person name="Liu L."/>
            <person name="Boyd J.A."/>
            <person name="Deng Y."/>
            <person name="Parks D.H."/>
            <person name="Jiang X."/>
            <person name="Yin X."/>
            <person name="Woodcroft B.J."/>
            <person name="Tyson G.W."/>
            <person name="Hugenholtz P."/>
            <person name="Polz M.F."/>
            <person name="Zhang T."/>
        </authorList>
    </citation>
    <scope>NUCLEOTIDE SEQUENCE</scope>
    <source>
        <strain evidence="7">HKST-UBA09</strain>
    </source>
</reference>
<dbReference type="GO" id="GO:0003723">
    <property type="term" value="F:RNA binding"/>
    <property type="evidence" value="ECO:0007669"/>
    <property type="project" value="UniProtKB-UniRule"/>
</dbReference>
<dbReference type="InterPro" id="IPR020596">
    <property type="entry name" value="rRNA_Ade_Mease_Trfase_CS"/>
</dbReference>
<sequence>MQIRNHFFKKEFGQNFLRNKKVVSKLVSILNISPLDLVVEIGPGDGFITEEILNQTTNYLGIEVDSDLIPVLKDKFTKAKFINEDFLKVNLQGYLNENEYDQEMNIKFIGNLPFNNSKDIISTVFHLTKKLNIELATFVVQEEVSQSYVSKIPNMTPIGAIANIYAEPKKFETIARKYFEPSPKVAGGIISFPIKENIPDSAIEIEKLIKVGFSSPRKTLINNIKNSNRYNNVDDAFKSIGLSLNSRAAEISSDTWIMLNNNLILSSYSL</sequence>
<evidence type="ECO:0000313" key="8">
    <source>
        <dbReference type="Proteomes" id="UP000714915"/>
    </source>
</evidence>
<dbReference type="InterPro" id="IPR023165">
    <property type="entry name" value="rRNA_Ade_diMease-like_C"/>
</dbReference>
<dbReference type="Proteomes" id="UP000714915">
    <property type="component" value="Unassembled WGS sequence"/>
</dbReference>
<dbReference type="Pfam" id="PF00398">
    <property type="entry name" value="RrnaAD"/>
    <property type="match status" value="1"/>
</dbReference>
<accession>A0A955RL87</accession>
<feature type="domain" description="Ribosomal RNA adenine methylase transferase N-terminal" evidence="6">
    <location>
        <begin position="22"/>
        <end position="196"/>
    </location>
</feature>
<dbReference type="PANTHER" id="PTHR11727">
    <property type="entry name" value="DIMETHYLADENOSINE TRANSFERASE"/>
    <property type="match status" value="1"/>
</dbReference>
<feature type="binding site" evidence="5">
    <location>
        <position position="42"/>
    </location>
    <ligand>
        <name>S-adenosyl-L-methionine</name>
        <dbReference type="ChEBI" id="CHEBI:59789"/>
    </ligand>
</feature>
<keyword evidence="1 5" id="KW-0489">Methyltransferase</keyword>
<keyword evidence="4 5" id="KW-0694">RNA-binding</keyword>
<dbReference type="SMART" id="SM00650">
    <property type="entry name" value="rADc"/>
    <property type="match status" value="1"/>
</dbReference>
<evidence type="ECO:0000256" key="4">
    <source>
        <dbReference type="ARBA" id="ARBA00022884"/>
    </source>
</evidence>
<dbReference type="GO" id="GO:0000179">
    <property type="term" value="F:rRNA (adenine-N6,N6-)-dimethyltransferase activity"/>
    <property type="evidence" value="ECO:0007669"/>
    <property type="project" value="UniProtKB-UniRule"/>
</dbReference>
<dbReference type="InterPro" id="IPR029063">
    <property type="entry name" value="SAM-dependent_MTases_sf"/>
</dbReference>
<protein>
    <recommendedName>
        <fullName evidence="6">Ribosomal RNA adenine methylase transferase N-terminal domain-containing protein</fullName>
    </recommendedName>
</protein>
<dbReference type="InterPro" id="IPR001737">
    <property type="entry name" value="KsgA/Erm"/>
</dbReference>
<evidence type="ECO:0000259" key="6">
    <source>
        <dbReference type="SMART" id="SM00650"/>
    </source>
</evidence>